<dbReference type="Proteomes" id="UP000004846">
    <property type="component" value="Unassembled WGS sequence"/>
</dbReference>
<evidence type="ECO:0000313" key="1">
    <source>
        <dbReference type="EMBL" id="EFM81429.1"/>
    </source>
</evidence>
<name>A0A125W201_ENTFL</name>
<organism evidence="1 2">
    <name type="scientific">Enterococcus faecalis TX4248</name>
    <dbReference type="NCBI Taxonomy" id="749495"/>
    <lineage>
        <taxon>Bacteria</taxon>
        <taxon>Bacillati</taxon>
        <taxon>Bacillota</taxon>
        <taxon>Bacilli</taxon>
        <taxon>Lactobacillales</taxon>
        <taxon>Enterococcaceae</taxon>
        <taxon>Enterococcus</taxon>
    </lineage>
</organism>
<reference evidence="1 2" key="1">
    <citation type="submission" date="2010-07" db="EMBL/GenBank/DDBJ databases">
        <authorList>
            <person name="Sid Ahmed O."/>
        </authorList>
    </citation>
    <scope>NUCLEOTIDE SEQUENCE [LARGE SCALE GENOMIC DNA]</scope>
    <source>
        <strain evidence="1 2">TX4248</strain>
    </source>
</reference>
<proteinExistence type="predicted"/>
<gene>
    <name evidence="1" type="ORF">HMPREF9498_02961</name>
</gene>
<evidence type="ECO:0000313" key="2">
    <source>
        <dbReference type="Proteomes" id="UP000004846"/>
    </source>
</evidence>
<comment type="caution">
    <text evidence="1">The sequence shown here is derived from an EMBL/GenBank/DDBJ whole genome shotgun (WGS) entry which is preliminary data.</text>
</comment>
<sequence>MSKEVLLIYAISSNLLHYLLYCKQEKLENKDNFVNMIKSRDKKMLFLENFSKIENGGE</sequence>
<dbReference type="EMBL" id="AEBR01000106">
    <property type="protein sequence ID" value="EFM81429.1"/>
    <property type="molecule type" value="Genomic_DNA"/>
</dbReference>
<accession>A0A125W201</accession>
<dbReference type="HOGENOM" id="CLU_2972358_0_0_9"/>
<dbReference type="AlphaFoldDB" id="A0A125W201"/>
<protein>
    <submittedName>
        <fullName evidence="1">Uncharacterized protein</fullName>
    </submittedName>
</protein>